<dbReference type="PANTHER" id="PTHR15963:SF5">
    <property type="entry name" value="SHORT SPINDLE 6, ISOFORM A"/>
    <property type="match status" value="1"/>
</dbReference>
<dbReference type="CDD" id="cd06713">
    <property type="entry name" value="PDZ_tamalin_CYTIP-like"/>
    <property type="match status" value="1"/>
</dbReference>
<proteinExistence type="predicted"/>
<dbReference type="OMA" id="MGYYSHL"/>
<feature type="region of interest" description="Disordered" evidence="3">
    <location>
        <begin position="431"/>
        <end position="502"/>
    </location>
</feature>
<feature type="region of interest" description="Disordered" evidence="3">
    <location>
        <begin position="227"/>
        <end position="252"/>
    </location>
</feature>
<feature type="region of interest" description="Disordered" evidence="3">
    <location>
        <begin position="548"/>
        <end position="597"/>
    </location>
</feature>
<feature type="domain" description="PDZ" evidence="4">
    <location>
        <begin position="93"/>
        <end position="181"/>
    </location>
</feature>
<dbReference type="InterPro" id="IPR001478">
    <property type="entry name" value="PDZ"/>
</dbReference>
<dbReference type="EMBL" id="LR899010">
    <property type="protein sequence ID" value="CAD7083275.1"/>
    <property type="molecule type" value="Genomic_DNA"/>
</dbReference>
<feature type="compositionally biased region" description="Low complexity" evidence="3">
    <location>
        <begin position="456"/>
        <end position="471"/>
    </location>
</feature>
<dbReference type="PROSITE" id="PS50106">
    <property type="entry name" value="PDZ"/>
    <property type="match status" value="1"/>
</dbReference>
<feature type="compositionally biased region" description="Polar residues" evidence="3">
    <location>
        <begin position="48"/>
        <end position="57"/>
    </location>
</feature>
<dbReference type="PANTHER" id="PTHR15963">
    <property type="entry name" value="GENERAL RECEPTOR FOR PHOSPHOINOSITIDES 1-ASSOCIATED SCAFFOLD PROTEIN-RELATED"/>
    <property type="match status" value="1"/>
</dbReference>
<dbReference type="Proteomes" id="UP000594454">
    <property type="component" value="Chromosome 2"/>
</dbReference>
<sequence>MAADSGCSATALNNTNNGSSGTGVTLSGSGSLGREHQRQNHQQLQTQSSKPLQQSAPASDDELQESPDTHVLGRIKPDRVPMTKPEEDRRRRTIIVEKRSGSYGFTLQSYGIHYKKEQEIEMITYVDYVEYDGPAYRAGMREGDVILSINGTDMEKADHKTLVAFIKNCDTRMRMVVLFEDCVRKVELHMRYIQLQNILQNKMSELERVCLRERELLEGKWKTHSLPARKKAATSPIDGETNLSPSDSDLQPPFYRPTLSTEDVNLGRQRHTIIPPPAQFMLTYQYLDPNCRYVLKPSTSSSSGEYFVSVRPPSRSPSDHHYILARGNSTENASSATSYQHVHRQQTPVNQDMPSTDQHREESGGNQNNKNNAEQQKPPKSGRHCHGGHSCNPCIGHFGKKSDKNGDNTSLDAYDLASPCCDPHCVPTRRRVRHHKEHHHKHKHRDKETKERQRPRSQSHASSSPSNTQQTKTHHHHHHHHQQQQQGQQTQPQHHQVSHVPGDMKAHRSRYFDLTTGLASHCSLHSCTSSEFAPAESSASYTTSLSTDTLYWDPQSDNTGTSRQHSTKSRQSFHQVQNTGAPHTKQPQQQTAHLQQQGVYQHRYHLHTAQIQPTAHIYHPQYVHKPKSWDNLTTKAFGGYGFGYGYLDTVGPKPTIKMQITQQRHSIPRKNPYGRYSTFTDVENYAPPPSQFVEETTTTTTITTKSTENLINASNTSEASLRCDCTESQGLSGKQSVGVQYHASHTSSGYYSNLRRSTTNASTSTRNDDVATISEVTRL</sequence>
<comment type="subcellular location">
    <subcellularLocation>
        <location evidence="1">Cytoplasm</location>
    </subcellularLocation>
</comment>
<evidence type="ECO:0000259" key="4">
    <source>
        <dbReference type="PROSITE" id="PS50106"/>
    </source>
</evidence>
<protein>
    <recommendedName>
        <fullName evidence="4">PDZ domain-containing protein</fullName>
    </recommendedName>
</protein>
<dbReference type="InParanoid" id="A0A7R8UM79"/>
<accession>A0A7R8UM79</accession>
<reference evidence="5 6" key="1">
    <citation type="submission" date="2020-11" db="EMBL/GenBank/DDBJ databases">
        <authorList>
            <person name="Wallbank WR R."/>
            <person name="Pardo Diaz C."/>
            <person name="Kozak K."/>
            <person name="Martin S."/>
            <person name="Jiggins C."/>
            <person name="Moest M."/>
            <person name="Warren A I."/>
            <person name="Generalovic N T."/>
            <person name="Byers J.R.P. K."/>
            <person name="Montejo-Kovacevich G."/>
            <person name="Yen C E."/>
        </authorList>
    </citation>
    <scope>NUCLEOTIDE SEQUENCE [LARGE SCALE GENOMIC DNA]</scope>
</reference>
<keyword evidence="2" id="KW-0963">Cytoplasm</keyword>
<dbReference type="InterPro" id="IPR036034">
    <property type="entry name" value="PDZ_sf"/>
</dbReference>
<dbReference type="Gene3D" id="2.30.42.10">
    <property type="match status" value="1"/>
</dbReference>
<feature type="compositionally biased region" description="Polar residues" evidence="3">
    <location>
        <begin position="555"/>
        <end position="581"/>
    </location>
</feature>
<feature type="region of interest" description="Disordered" evidence="3">
    <location>
        <begin position="1"/>
        <end position="91"/>
    </location>
</feature>
<feature type="compositionally biased region" description="Low complexity" evidence="3">
    <location>
        <begin position="8"/>
        <end position="29"/>
    </location>
</feature>
<feature type="compositionally biased region" description="Basic and acidic residues" evidence="3">
    <location>
        <begin position="75"/>
        <end position="91"/>
    </location>
</feature>
<dbReference type="SUPFAM" id="SSF50156">
    <property type="entry name" value="PDZ domain-like"/>
    <property type="match status" value="1"/>
</dbReference>
<gene>
    <name evidence="5" type="ORF">HERILL_LOCUS6247</name>
</gene>
<feature type="compositionally biased region" description="Basic residues" evidence="3">
    <location>
        <begin position="472"/>
        <end position="482"/>
    </location>
</feature>
<dbReference type="FunCoup" id="A0A7R8UM79">
    <property type="interactions" value="36"/>
</dbReference>
<dbReference type="AlphaFoldDB" id="A0A7R8UM79"/>
<feature type="compositionally biased region" description="Low complexity" evidence="3">
    <location>
        <begin position="366"/>
        <end position="379"/>
    </location>
</feature>
<evidence type="ECO:0000313" key="6">
    <source>
        <dbReference type="Proteomes" id="UP000594454"/>
    </source>
</evidence>
<evidence type="ECO:0000256" key="1">
    <source>
        <dbReference type="ARBA" id="ARBA00004496"/>
    </source>
</evidence>
<name>A0A7R8UM79_HERIL</name>
<dbReference type="InterPro" id="IPR052122">
    <property type="entry name" value="Intracell_Traff_Signaling_Reg"/>
</dbReference>
<feature type="compositionally biased region" description="Polar residues" evidence="3">
    <location>
        <begin position="327"/>
        <end position="356"/>
    </location>
</feature>
<feature type="region of interest" description="Disordered" evidence="3">
    <location>
        <begin position="298"/>
        <end position="387"/>
    </location>
</feature>
<feature type="compositionally biased region" description="Low complexity" evidence="3">
    <location>
        <begin position="483"/>
        <end position="495"/>
    </location>
</feature>
<keyword evidence="6" id="KW-1185">Reference proteome</keyword>
<feature type="region of interest" description="Disordered" evidence="3">
    <location>
        <begin position="745"/>
        <end position="779"/>
    </location>
</feature>
<evidence type="ECO:0000313" key="5">
    <source>
        <dbReference type="EMBL" id="CAD7083275.1"/>
    </source>
</evidence>
<feature type="compositionally biased region" description="Low complexity" evidence="3">
    <location>
        <begin position="586"/>
        <end position="597"/>
    </location>
</feature>
<dbReference type="OrthoDB" id="10041077at2759"/>
<organism evidence="5 6">
    <name type="scientific">Hermetia illucens</name>
    <name type="common">Black soldier fly</name>
    <dbReference type="NCBI Taxonomy" id="343691"/>
    <lineage>
        <taxon>Eukaryota</taxon>
        <taxon>Metazoa</taxon>
        <taxon>Ecdysozoa</taxon>
        <taxon>Arthropoda</taxon>
        <taxon>Hexapoda</taxon>
        <taxon>Insecta</taxon>
        <taxon>Pterygota</taxon>
        <taxon>Neoptera</taxon>
        <taxon>Endopterygota</taxon>
        <taxon>Diptera</taxon>
        <taxon>Brachycera</taxon>
        <taxon>Stratiomyomorpha</taxon>
        <taxon>Stratiomyidae</taxon>
        <taxon>Hermetiinae</taxon>
        <taxon>Hermetia</taxon>
    </lineage>
</organism>
<dbReference type="SMART" id="SM00228">
    <property type="entry name" value="PDZ"/>
    <property type="match status" value="1"/>
</dbReference>
<feature type="compositionally biased region" description="Basic residues" evidence="3">
    <location>
        <begin position="431"/>
        <end position="445"/>
    </location>
</feature>
<feature type="compositionally biased region" description="Low complexity" evidence="3">
    <location>
        <begin position="752"/>
        <end position="765"/>
    </location>
</feature>
<evidence type="ECO:0000256" key="3">
    <source>
        <dbReference type="SAM" id="MobiDB-lite"/>
    </source>
</evidence>
<dbReference type="Pfam" id="PF00595">
    <property type="entry name" value="PDZ"/>
    <property type="match status" value="1"/>
</dbReference>
<dbReference type="GO" id="GO:0005737">
    <property type="term" value="C:cytoplasm"/>
    <property type="evidence" value="ECO:0007669"/>
    <property type="project" value="UniProtKB-SubCell"/>
</dbReference>
<evidence type="ECO:0000256" key="2">
    <source>
        <dbReference type="ARBA" id="ARBA00022490"/>
    </source>
</evidence>